<evidence type="ECO:0000313" key="2">
    <source>
        <dbReference type="Proteomes" id="UP001595075"/>
    </source>
</evidence>
<name>A0ABR4CNF5_9HELO</name>
<comment type="caution">
    <text evidence="1">The sequence shown here is derived from an EMBL/GenBank/DDBJ whole genome shotgun (WGS) entry which is preliminary data.</text>
</comment>
<protein>
    <submittedName>
        <fullName evidence="1">Uncharacterized protein</fullName>
    </submittedName>
</protein>
<dbReference type="EMBL" id="JAZHXI010000006">
    <property type="protein sequence ID" value="KAL2070741.1"/>
    <property type="molecule type" value="Genomic_DNA"/>
</dbReference>
<gene>
    <name evidence="1" type="ORF">VTL71DRAFT_13767</name>
</gene>
<keyword evidence="2" id="KW-1185">Reference proteome</keyword>
<accession>A0ABR4CNF5</accession>
<organism evidence="1 2">
    <name type="scientific">Oculimacula yallundae</name>
    <dbReference type="NCBI Taxonomy" id="86028"/>
    <lineage>
        <taxon>Eukaryota</taxon>
        <taxon>Fungi</taxon>
        <taxon>Dikarya</taxon>
        <taxon>Ascomycota</taxon>
        <taxon>Pezizomycotina</taxon>
        <taxon>Leotiomycetes</taxon>
        <taxon>Helotiales</taxon>
        <taxon>Ploettnerulaceae</taxon>
        <taxon>Oculimacula</taxon>
    </lineage>
</organism>
<evidence type="ECO:0000313" key="1">
    <source>
        <dbReference type="EMBL" id="KAL2070741.1"/>
    </source>
</evidence>
<dbReference type="Proteomes" id="UP001595075">
    <property type="component" value="Unassembled WGS sequence"/>
</dbReference>
<sequence length="176" mass="20345">MLSQEQYSHGHRLIIGATGGRFQYIKNGSTASKNDYVPSPSRISYIASMHIPHFKNPLSKPPHLTTIPTPTWTIPIITTIPEFHQTIQDPHHHRVTIFFTTSHCQDLDADEMAWCHDYQTLTDVYLFKASYELWPDLQELVTPKVRPAWVTFYKGKETGWVGGGLRRFVEMHRVKK</sequence>
<proteinExistence type="predicted"/>
<reference evidence="1 2" key="1">
    <citation type="journal article" date="2024" name="Commun. Biol.">
        <title>Comparative genomic analysis of thermophilic fungi reveals convergent evolutionary adaptations and gene losses.</title>
        <authorList>
            <person name="Steindorff A.S."/>
            <person name="Aguilar-Pontes M.V."/>
            <person name="Robinson A.J."/>
            <person name="Andreopoulos B."/>
            <person name="LaButti K."/>
            <person name="Kuo A."/>
            <person name="Mondo S."/>
            <person name="Riley R."/>
            <person name="Otillar R."/>
            <person name="Haridas S."/>
            <person name="Lipzen A."/>
            <person name="Grimwood J."/>
            <person name="Schmutz J."/>
            <person name="Clum A."/>
            <person name="Reid I.D."/>
            <person name="Moisan M.C."/>
            <person name="Butler G."/>
            <person name="Nguyen T.T.M."/>
            <person name="Dewar K."/>
            <person name="Conant G."/>
            <person name="Drula E."/>
            <person name="Henrissat B."/>
            <person name="Hansel C."/>
            <person name="Singer S."/>
            <person name="Hutchinson M.I."/>
            <person name="de Vries R.P."/>
            <person name="Natvig D.O."/>
            <person name="Powell A.J."/>
            <person name="Tsang A."/>
            <person name="Grigoriev I.V."/>
        </authorList>
    </citation>
    <scope>NUCLEOTIDE SEQUENCE [LARGE SCALE GENOMIC DNA]</scope>
    <source>
        <strain evidence="1 2">CBS 494.80</strain>
    </source>
</reference>